<dbReference type="InterPro" id="IPR031567">
    <property type="entry name" value="CRIM_dom"/>
</dbReference>
<comment type="similarity">
    <text evidence="1">Belongs to the SIN1 family.</text>
</comment>
<dbReference type="STRING" id="1202772.A0A1V9ZP90"/>
<dbReference type="GO" id="GO:0038203">
    <property type="term" value="P:TORC2 signaling"/>
    <property type="evidence" value="ECO:0007669"/>
    <property type="project" value="TreeGrafter"/>
</dbReference>
<gene>
    <name evidence="5" type="ORF">ACHHYP_04329</name>
</gene>
<evidence type="ECO:0000313" key="6">
    <source>
        <dbReference type="Proteomes" id="UP000243579"/>
    </source>
</evidence>
<evidence type="ECO:0000313" key="5">
    <source>
        <dbReference type="EMBL" id="OQR99815.1"/>
    </source>
</evidence>
<feature type="domain" description="CRIM" evidence="3">
    <location>
        <begin position="170"/>
        <end position="263"/>
    </location>
</feature>
<evidence type="ECO:0008006" key="7">
    <source>
        <dbReference type="Google" id="ProtNLM"/>
    </source>
</evidence>
<feature type="region of interest" description="Disordered" evidence="2">
    <location>
        <begin position="62"/>
        <end position="103"/>
    </location>
</feature>
<dbReference type="InterPro" id="IPR008828">
    <property type="entry name" value="Sin1/Avo1"/>
</dbReference>
<reference evidence="5 6" key="1">
    <citation type="journal article" date="2014" name="Genome Biol. Evol.">
        <title>The secreted proteins of Achlya hypogyna and Thraustotheca clavata identify the ancestral oomycete secretome and reveal gene acquisitions by horizontal gene transfer.</title>
        <authorList>
            <person name="Misner I."/>
            <person name="Blouin N."/>
            <person name="Leonard G."/>
            <person name="Richards T.A."/>
            <person name="Lane C.E."/>
        </authorList>
    </citation>
    <scope>NUCLEOTIDE SEQUENCE [LARGE SCALE GENOMIC DNA]</scope>
    <source>
        <strain evidence="5 6">ATCC 48635</strain>
    </source>
</reference>
<dbReference type="PANTHER" id="PTHR13335">
    <property type="entry name" value="TARGET OF RAPAMYCIN COMPLEX 2 SUBUNIT MAPKAP1"/>
    <property type="match status" value="1"/>
</dbReference>
<dbReference type="Proteomes" id="UP000243579">
    <property type="component" value="Unassembled WGS sequence"/>
</dbReference>
<organism evidence="5 6">
    <name type="scientific">Achlya hypogyna</name>
    <name type="common">Oomycete</name>
    <name type="synonym">Protoachlya hypogyna</name>
    <dbReference type="NCBI Taxonomy" id="1202772"/>
    <lineage>
        <taxon>Eukaryota</taxon>
        <taxon>Sar</taxon>
        <taxon>Stramenopiles</taxon>
        <taxon>Oomycota</taxon>
        <taxon>Saprolegniomycetes</taxon>
        <taxon>Saprolegniales</taxon>
        <taxon>Achlyaceae</taxon>
        <taxon>Achlya</taxon>
    </lineage>
</organism>
<dbReference type="InterPro" id="IPR031313">
    <property type="entry name" value="Sin1_PH_dom"/>
</dbReference>
<dbReference type="Pfam" id="PF16978">
    <property type="entry name" value="CRIM"/>
    <property type="match status" value="1"/>
</dbReference>
<protein>
    <recommendedName>
        <fullName evidence="7">SAPK-interacting protein 1 Pleckstrin-homology domain-containing protein</fullName>
    </recommendedName>
</protein>
<dbReference type="GO" id="GO:0005546">
    <property type="term" value="F:phosphatidylinositol-4,5-bisphosphate binding"/>
    <property type="evidence" value="ECO:0007669"/>
    <property type="project" value="TreeGrafter"/>
</dbReference>
<dbReference type="PANTHER" id="PTHR13335:SF1">
    <property type="entry name" value="TARGET OF RAPAMYCIN COMPLEX 2 SUBUNIT MAPKAP1"/>
    <property type="match status" value="1"/>
</dbReference>
<dbReference type="EMBL" id="JNBR01000040">
    <property type="protein sequence ID" value="OQR99815.1"/>
    <property type="molecule type" value="Genomic_DNA"/>
</dbReference>
<evidence type="ECO:0000259" key="3">
    <source>
        <dbReference type="Pfam" id="PF16978"/>
    </source>
</evidence>
<dbReference type="GO" id="GO:0005886">
    <property type="term" value="C:plasma membrane"/>
    <property type="evidence" value="ECO:0007669"/>
    <property type="project" value="TreeGrafter"/>
</dbReference>
<dbReference type="GO" id="GO:0031932">
    <property type="term" value="C:TORC2 complex"/>
    <property type="evidence" value="ECO:0007669"/>
    <property type="project" value="InterPro"/>
</dbReference>
<dbReference type="GO" id="GO:0005737">
    <property type="term" value="C:cytoplasm"/>
    <property type="evidence" value="ECO:0007669"/>
    <property type="project" value="TreeGrafter"/>
</dbReference>
<name>A0A1V9ZP90_ACHHY</name>
<comment type="caution">
    <text evidence="5">The sequence shown here is derived from an EMBL/GenBank/DDBJ whole genome shotgun (WGS) entry which is preliminary data.</text>
</comment>
<evidence type="ECO:0000256" key="1">
    <source>
        <dbReference type="ARBA" id="ARBA00009407"/>
    </source>
</evidence>
<accession>A0A1V9ZP90</accession>
<evidence type="ECO:0000259" key="4">
    <source>
        <dbReference type="Pfam" id="PF16979"/>
    </source>
</evidence>
<dbReference type="Pfam" id="PF16979">
    <property type="entry name" value="SIN1_PH"/>
    <property type="match status" value="1"/>
</dbReference>
<sequence>MQLSEVSELRGLVSLMRLNACNSPRFHDRQDSEVDRIFNSSPKVASFEMRSSWMERQSIQAALPTPTAPQSSPPPHPPKLKPMISEKRTANGANNPPGKPRVVVFDKKKSKRGDSDDDTISPPHLCESFAFEREPVDSLPRAMTTALDAALKGSVGVPVGLAGTKAAIDSPVLYLKIYLPNRTEMNLELYEISTVEESIQAILVTHRKEGRQPALYYGHPECYDLRLHDMDGYPDEDCPALDRSRKIKNFGDNGDHEFCLCERPDACPPTEHSPDPYRQGSTSGIHASLDNSMSIVRRFGGTNDKAILKIFMYAAHNLPHELTPICRPNDNYTVVALKDDMCGKDLLPVLAKKHRLPVLDEYVLKVSESEKIRLDLGSDEIDLDRLLKPLGLQEVTLARKVYADAPKVSAHVAPTSDSTEVDENPIENLKNVRPDPSTFMYNDVKAAMYKEWKVVKTNKYRKRQHRMFGVDLHKVYNKKVGERAMISRTNIKVSERPISSITWLRFLTDPCEFQIHYSQPEEETIDYTAESAYECAEIVAKLMYIRDISKRK</sequence>
<dbReference type="AlphaFoldDB" id="A0A1V9ZP90"/>
<keyword evidence="6" id="KW-1185">Reference proteome</keyword>
<dbReference type="OrthoDB" id="241990at2759"/>
<feature type="domain" description="SIN1-type PH" evidence="4">
    <location>
        <begin position="448"/>
        <end position="545"/>
    </location>
</feature>
<evidence type="ECO:0000256" key="2">
    <source>
        <dbReference type="SAM" id="MobiDB-lite"/>
    </source>
</evidence>
<proteinExistence type="inferred from homology"/>